<feature type="transmembrane region" description="Helical" evidence="10">
    <location>
        <begin position="222"/>
        <end position="250"/>
    </location>
</feature>
<dbReference type="GO" id="GO:0004671">
    <property type="term" value="F:protein C-terminal S-isoprenylcysteine carboxyl O-methyltransferase activity"/>
    <property type="evidence" value="ECO:0007669"/>
    <property type="project" value="UniProtKB-EC"/>
</dbReference>
<protein>
    <recommendedName>
        <fullName evidence="3 10">Protein-S-isoprenylcysteine O-methyltransferase</fullName>
        <ecNumber evidence="3 10">2.1.1.100</ecNumber>
    </recommendedName>
</protein>
<evidence type="ECO:0000256" key="8">
    <source>
        <dbReference type="ARBA" id="ARBA00022989"/>
    </source>
</evidence>
<dbReference type="PROSITE" id="PS51564">
    <property type="entry name" value="SAM_ICMT"/>
    <property type="match status" value="1"/>
</dbReference>
<dbReference type="Pfam" id="PF04140">
    <property type="entry name" value="ICMT"/>
    <property type="match status" value="1"/>
</dbReference>
<dbReference type="GO" id="GO:0032259">
    <property type="term" value="P:methylation"/>
    <property type="evidence" value="ECO:0007669"/>
    <property type="project" value="UniProtKB-KW"/>
</dbReference>
<evidence type="ECO:0000256" key="5">
    <source>
        <dbReference type="ARBA" id="ARBA00022679"/>
    </source>
</evidence>
<feature type="region of interest" description="Disordered" evidence="11">
    <location>
        <begin position="1"/>
        <end position="25"/>
    </location>
</feature>
<evidence type="ECO:0000256" key="11">
    <source>
        <dbReference type="SAM" id="MobiDB-lite"/>
    </source>
</evidence>
<dbReference type="EC" id="2.1.1.100" evidence="3 10"/>
<keyword evidence="10" id="KW-0256">Endoplasmic reticulum</keyword>
<comment type="catalytic activity">
    <reaction evidence="10">
        <text>[protein]-C-terminal S-[(2E,6E)-farnesyl]-L-cysteine + S-adenosyl-L-methionine = [protein]-C-terminal S-[(2E,6E)-farnesyl]-L-cysteine methyl ester + S-adenosyl-L-homocysteine</text>
        <dbReference type="Rhea" id="RHEA:21672"/>
        <dbReference type="Rhea" id="RHEA-COMP:12125"/>
        <dbReference type="Rhea" id="RHEA-COMP:12126"/>
        <dbReference type="ChEBI" id="CHEBI:57856"/>
        <dbReference type="ChEBI" id="CHEBI:59789"/>
        <dbReference type="ChEBI" id="CHEBI:90510"/>
        <dbReference type="ChEBI" id="CHEBI:90511"/>
        <dbReference type="EC" id="2.1.1.100"/>
    </reaction>
</comment>
<comment type="similarity">
    <text evidence="2 10">Belongs to the class VI-like SAM-binding methyltransferase superfamily. Isoprenylcysteine carboxyl methyltransferase family.</text>
</comment>
<dbReference type="PANTHER" id="PTHR12714">
    <property type="entry name" value="PROTEIN-S ISOPRENYLCYSTEINE O-METHYLTRANSFERASE"/>
    <property type="match status" value="1"/>
</dbReference>
<evidence type="ECO:0000256" key="7">
    <source>
        <dbReference type="ARBA" id="ARBA00022692"/>
    </source>
</evidence>
<evidence type="ECO:0000256" key="3">
    <source>
        <dbReference type="ARBA" id="ARBA00012151"/>
    </source>
</evidence>
<name>A0A6A5V7K4_9PLEO</name>
<evidence type="ECO:0000256" key="1">
    <source>
        <dbReference type="ARBA" id="ARBA00004141"/>
    </source>
</evidence>
<dbReference type="AlphaFoldDB" id="A0A6A5V7K4"/>
<feature type="transmembrane region" description="Helical" evidence="10">
    <location>
        <begin position="137"/>
        <end position="153"/>
    </location>
</feature>
<keyword evidence="13" id="KW-1185">Reference proteome</keyword>
<evidence type="ECO:0000313" key="12">
    <source>
        <dbReference type="EMBL" id="KAF1972818.1"/>
    </source>
</evidence>
<keyword evidence="7 10" id="KW-0812">Transmembrane</keyword>
<feature type="transmembrane region" description="Helical" evidence="10">
    <location>
        <begin position="165"/>
        <end position="183"/>
    </location>
</feature>
<keyword evidence="4 10" id="KW-0489">Methyltransferase</keyword>
<dbReference type="InterPro" id="IPR007269">
    <property type="entry name" value="ICMT_MeTrfase"/>
</dbReference>
<evidence type="ECO:0000256" key="6">
    <source>
        <dbReference type="ARBA" id="ARBA00022691"/>
    </source>
</evidence>
<dbReference type="InterPro" id="IPR025770">
    <property type="entry name" value="PPMT_MeTrfase"/>
</dbReference>
<evidence type="ECO:0000256" key="4">
    <source>
        <dbReference type="ARBA" id="ARBA00022603"/>
    </source>
</evidence>
<keyword evidence="5" id="KW-0808">Transferase</keyword>
<proteinExistence type="inferred from homology"/>
<dbReference type="OrthoDB" id="422086at2759"/>
<dbReference type="Gene3D" id="1.20.120.1630">
    <property type="match status" value="1"/>
</dbReference>
<reference evidence="12" key="1">
    <citation type="journal article" date="2020" name="Stud. Mycol.">
        <title>101 Dothideomycetes genomes: a test case for predicting lifestyles and emergence of pathogens.</title>
        <authorList>
            <person name="Haridas S."/>
            <person name="Albert R."/>
            <person name="Binder M."/>
            <person name="Bloem J."/>
            <person name="Labutti K."/>
            <person name="Salamov A."/>
            <person name="Andreopoulos B."/>
            <person name="Baker S."/>
            <person name="Barry K."/>
            <person name="Bills G."/>
            <person name="Bluhm B."/>
            <person name="Cannon C."/>
            <person name="Castanera R."/>
            <person name="Culley D."/>
            <person name="Daum C."/>
            <person name="Ezra D."/>
            <person name="Gonzalez J."/>
            <person name="Henrissat B."/>
            <person name="Kuo A."/>
            <person name="Liang C."/>
            <person name="Lipzen A."/>
            <person name="Lutzoni F."/>
            <person name="Magnuson J."/>
            <person name="Mondo S."/>
            <person name="Nolan M."/>
            <person name="Ohm R."/>
            <person name="Pangilinan J."/>
            <person name="Park H.-J."/>
            <person name="Ramirez L."/>
            <person name="Alfaro M."/>
            <person name="Sun H."/>
            <person name="Tritt A."/>
            <person name="Yoshinaga Y."/>
            <person name="Zwiers L.-H."/>
            <person name="Turgeon B."/>
            <person name="Goodwin S."/>
            <person name="Spatafora J."/>
            <person name="Crous P."/>
            <person name="Grigoriev I."/>
        </authorList>
    </citation>
    <scope>NUCLEOTIDE SEQUENCE</scope>
    <source>
        <strain evidence="12">CBS 107.79</strain>
    </source>
</reference>
<dbReference type="GO" id="GO:0005789">
    <property type="term" value="C:endoplasmic reticulum membrane"/>
    <property type="evidence" value="ECO:0007669"/>
    <property type="project" value="UniProtKB-SubCell"/>
</dbReference>
<evidence type="ECO:0000313" key="13">
    <source>
        <dbReference type="Proteomes" id="UP000800036"/>
    </source>
</evidence>
<dbReference type="EMBL" id="ML976684">
    <property type="protein sequence ID" value="KAF1972818.1"/>
    <property type="molecule type" value="Genomic_DNA"/>
</dbReference>
<dbReference type="Proteomes" id="UP000800036">
    <property type="component" value="Unassembled WGS sequence"/>
</dbReference>
<dbReference type="PANTHER" id="PTHR12714:SF9">
    <property type="entry name" value="PROTEIN-S-ISOPRENYLCYSTEINE O-METHYLTRANSFERASE"/>
    <property type="match status" value="1"/>
</dbReference>
<accession>A0A6A5V7K4</accession>
<keyword evidence="6 10" id="KW-0949">S-adenosyl-L-methionine</keyword>
<comment type="subcellular location">
    <subcellularLocation>
        <location evidence="10">Endoplasmic reticulum membrane</location>
        <topology evidence="10">Multi-pass membrane protein</topology>
    </subcellularLocation>
    <subcellularLocation>
        <location evidence="1">Membrane</location>
        <topology evidence="1">Multi-pass membrane protein</topology>
    </subcellularLocation>
</comment>
<evidence type="ECO:0000256" key="10">
    <source>
        <dbReference type="RuleBase" id="RU362022"/>
    </source>
</evidence>
<evidence type="ECO:0000256" key="2">
    <source>
        <dbReference type="ARBA" id="ARBA00009140"/>
    </source>
</evidence>
<gene>
    <name evidence="12" type="ORF">BU23DRAFT_507534</name>
</gene>
<organism evidence="12 13">
    <name type="scientific">Bimuria novae-zelandiae CBS 107.79</name>
    <dbReference type="NCBI Taxonomy" id="1447943"/>
    <lineage>
        <taxon>Eukaryota</taxon>
        <taxon>Fungi</taxon>
        <taxon>Dikarya</taxon>
        <taxon>Ascomycota</taxon>
        <taxon>Pezizomycotina</taxon>
        <taxon>Dothideomycetes</taxon>
        <taxon>Pleosporomycetidae</taxon>
        <taxon>Pleosporales</taxon>
        <taxon>Massarineae</taxon>
        <taxon>Didymosphaeriaceae</taxon>
        <taxon>Bimuria</taxon>
    </lineage>
</organism>
<evidence type="ECO:0000256" key="9">
    <source>
        <dbReference type="ARBA" id="ARBA00023136"/>
    </source>
</evidence>
<keyword evidence="8 10" id="KW-1133">Transmembrane helix</keyword>
<keyword evidence="9 10" id="KW-0472">Membrane</keyword>
<feature type="transmembrane region" description="Helical" evidence="10">
    <location>
        <begin position="97"/>
        <end position="117"/>
    </location>
</feature>
<sequence>MAQNGAPSIPRADISFPVNRPATKGEWTPELDAKLRAEEASNIQLKKDVLPRYLWPGGDRSFAGIAIRAFLLGVCGAVGFVFTAFLAYHHSRLWRPFCFLGVLCIFHFLEFWTTAAYNTPTAYISSFLLTNGSAYRQAHTVAFIETIITSYLFPGWQARVHPPWVLALGVALILVGQAVRSLAMVQAGTNFNHQVQQKKNEGHELVTTGLYSVLRHPSYFGFFWWGLGTQLALGNTISFIGYAGVLWLFFYKRITHEEKHLIEFFGDDYKAYKARTRVWIPFI</sequence>
<feature type="transmembrane region" description="Helical" evidence="10">
    <location>
        <begin position="65"/>
        <end position="88"/>
    </location>
</feature>